<dbReference type="GO" id="GO:0016853">
    <property type="term" value="F:isomerase activity"/>
    <property type="evidence" value="ECO:0007669"/>
    <property type="project" value="InterPro"/>
</dbReference>
<accession>A0A2A2MAU0</accession>
<dbReference type="CDD" id="cd09021">
    <property type="entry name" value="Aldose_epim_Ec_YphB"/>
    <property type="match status" value="1"/>
</dbReference>
<dbReference type="InterPro" id="IPR011013">
    <property type="entry name" value="Gal_mutarotase_sf_dom"/>
</dbReference>
<dbReference type="GO" id="GO:0005975">
    <property type="term" value="P:carbohydrate metabolic process"/>
    <property type="evidence" value="ECO:0007669"/>
    <property type="project" value="InterPro"/>
</dbReference>
<keyword evidence="2" id="KW-1185">Reference proteome</keyword>
<dbReference type="Gene3D" id="2.70.98.10">
    <property type="match status" value="1"/>
</dbReference>
<evidence type="ECO:0000313" key="2">
    <source>
        <dbReference type="Proteomes" id="UP000218796"/>
    </source>
</evidence>
<protein>
    <submittedName>
        <fullName evidence="1">Aldose 1-epimerase</fullName>
    </submittedName>
</protein>
<name>A0A2A2MAU0_9GAMM</name>
<dbReference type="OrthoDB" id="9808779at2"/>
<organism evidence="1 2">
    <name type="scientific">Hafnia paralvei</name>
    <dbReference type="NCBI Taxonomy" id="546367"/>
    <lineage>
        <taxon>Bacteria</taxon>
        <taxon>Pseudomonadati</taxon>
        <taxon>Pseudomonadota</taxon>
        <taxon>Gammaproteobacteria</taxon>
        <taxon>Enterobacterales</taxon>
        <taxon>Hafniaceae</taxon>
        <taxon>Hafnia</taxon>
    </lineage>
</organism>
<dbReference type="SUPFAM" id="SSF74650">
    <property type="entry name" value="Galactose mutarotase-like"/>
    <property type="match status" value="1"/>
</dbReference>
<dbReference type="EMBL" id="NQMS01000006">
    <property type="protein sequence ID" value="PAV95757.1"/>
    <property type="molecule type" value="Genomic_DNA"/>
</dbReference>
<dbReference type="Pfam" id="PF01263">
    <property type="entry name" value="Aldose_epim"/>
    <property type="match status" value="1"/>
</dbReference>
<sequence length="294" mass="32547">MVTLIEKSCGNLTLSVAPELGGAIAALNWRDCAILRPLQINGELRANLCGSYPLIPWSNRISQSQFSFAGQTWQVAKNFGDHPHAIHGNGWQAAWKVTSESSNSILLEMTHDASEAWPWPYHAIQLMELSEHALRVSMTYINQAETSVPVGLGFHPFFAHASECEICFVAKKVWLNDASALPSQESEIPKEWDYNTFRQPQFGSVDNCFTGWNGSAQIRWPRRDITATVSSDTVTNAVLFIPGAERNVVAIEPVSNINNAINLLPVGSDDRAMRLLPSGERFSVSMEIRIAEHA</sequence>
<dbReference type="GO" id="GO:0030246">
    <property type="term" value="F:carbohydrate binding"/>
    <property type="evidence" value="ECO:0007669"/>
    <property type="project" value="InterPro"/>
</dbReference>
<dbReference type="InterPro" id="IPR008183">
    <property type="entry name" value="Aldose_1/G6P_1-epimerase"/>
</dbReference>
<evidence type="ECO:0000313" key="1">
    <source>
        <dbReference type="EMBL" id="PAV95757.1"/>
    </source>
</evidence>
<comment type="caution">
    <text evidence="1">The sequence shown here is derived from an EMBL/GenBank/DDBJ whole genome shotgun (WGS) entry which is preliminary data.</text>
</comment>
<dbReference type="RefSeq" id="WP_039184816.1">
    <property type="nucleotide sequence ID" value="NZ_CAUFSP010000004.1"/>
</dbReference>
<dbReference type="Proteomes" id="UP000218796">
    <property type="component" value="Unassembled WGS sequence"/>
</dbReference>
<dbReference type="AlphaFoldDB" id="A0A2A2MAU0"/>
<dbReference type="InterPro" id="IPR014718">
    <property type="entry name" value="GH-type_carb-bd"/>
</dbReference>
<reference evidence="1 2" key="1">
    <citation type="submission" date="2017-08" db="EMBL/GenBank/DDBJ databases">
        <title>Draft Genome Sequence of Hafnia alvei CITHA-6 Isolated from Raw Bovine Milk.</title>
        <authorList>
            <person name="Culligan E.P."/>
            <person name="Mcsweeney A."/>
            <person name="O'Doherty C."/>
            <person name="Gleeson E."/>
            <person name="O'Riordan D."/>
            <person name="Sleator R.D."/>
        </authorList>
    </citation>
    <scope>NUCLEOTIDE SEQUENCE [LARGE SCALE GENOMIC DNA]</scope>
    <source>
        <strain evidence="1 2">CITHA-6</strain>
    </source>
</reference>
<gene>
    <name evidence="1" type="ORF">CJD50_15105</name>
</gene>
<proteinExistence type="predicted"/>